<dbReference type="GO" id="GO:0006351">
    <property type="term" value="P:DNA-templated transcription"/>
    <property type="evidence" value="ECO:0007669"/>
    <property type="project" value="InterPro"/>
</dbReference>
<dbReference type="GO" id="GO:0005634">
    <property type="term" value="C:nucleus"/>
    <property type="evidence" value="ECO:0007669"/>
    <property type="project" value="UniProtKB-SubCell"/>
</dbReference>
<accession>A0A0D2B781</accession>
<evidence type="ECO:0000256" key="6">
    <source>
        <dbReference type="ARBA" id="ARBA00023242"/>
    </source>
</evidence>
<dbReference type="AlphaFoldDB" id="A0A0D2B781"/>
<evidence type="ECO:0000256" key="3">
    <source>
        <dbReference type="ARBA" id="ARBA00023015"/>
    </source>
</evidence>
<dbReference type="PROSITE" id="PS00463">
    <property type="entry name" value="ZN2_CY6_FUNGAL_1"/>
    <property type="match status" value="1"/>
</dbReference>
<keyword evidence="6" id="KW-0539">Nucleus</keyword>
<dbReference type="RefSeq" id="XP_016268307.1">
    <property type="nucleotide sequence ID" value="XM_016401254.1"/>
</dbReference>
<dbReference type="Proteomes" id="UP000053342">
    <property type="component" value="Unassembled WGS sequence"/>
</dbReference>
<evidence type="ECO:0000256" key="1">
    <source>
        <dbReference type="ARBA" id="ARBA00004123"/>
    </source>
</evidence>
<dbReference type="GeneID" id="27352785"/>
<dbReference type="SMART" id="SM00906">
    <property type="entry name" value="Fungal_trans"/>
    <property type="match status" value="1"/>
</dbReference>
<dbReference type="PANTHER" id="PTHR31001">
    <property type="entry name" value="UNCHARACTERIZED TRANSCRIPTIONAL REGULATORY PROTEIN"/>
    <property type="match status" value="1"/>
</dbReference>
<keyword evidence="5" id="KW-0804">Transcription</keyword>
<dbReference type="GO" id="GO:0003677">
    <property type="term" value="F:DNA binding"/>
    <property type="evidence" value="ECO:0007669"/>
    <property type="project" value="UniProtKB-KW"/>
</dbReference>
<evidence type="ECO:0000256" key="4">
    <source>
        <dbReference type="ARBA" id="ARBA00023125"/>
    </source>
</evidence>
<dbReference type="CDD" id="cd12148">
    <property type="entry name" value="fungal_TF_MHR"/>
    <property type="match status" value="1"/>
</dbReference>
<dbReference type="Pfam" id="PF00172">
    <property type="entry name" value="Zn_clus"/>
    <property type="match status" value="1"/>
</dbReference>
<dbReference type="PROSITE" id="PS50048">
    <property type="entry name" value="ZN2_CY6_FUNGAL_2"/>
    <property type="match status" value="1"/>
</dbReference>
<reference evidence="8 9" key="1">
    <citation type="submission" date="2015-01" db="EMBL/GenBank/DDBJ databases">
        <title>The Genome Sequence of Exophiala oligosperma CBS72588.</title>
        <authorList>
            <consortium name="The Broad Institute Genomics Platform"/>
            <person name="Cuomo C."/>
            <person name="de Hoog S."/>
            <person name="Gorbushina A."/>
            <person name="Stielow B."/>
            <person name="Teixiera M."/>
            <person name="Abouelleil A."/>
            <person name="Chapman S.B."/>
            <person name="Priest M."/>
            <person name="Young S.K."/>
            <person name="Wortman J."/>
            <person name="Nusbaum C."/>
            <person name="Birren B."/>
        </authorList>
    </citation>
    <scope>NUCLEOTIDE SEQUENCE [LARGE SCALE GENOMIC DNA]</scope>
    <source>
        <strain evidence="8 9">CBS 72588</strain>
    </source>
</reference>
<dbReference type="VEuPathDB" id="FungiDB:PV06_00711"/>
<dbReference type="CDD" id="cd00067">
    <property type="entry name" value="GAL4"/>
    <property type="match status" value="1"/>
</dbReference>
<protein>
    <recommendedName>
        <fullName evidence="7">Zn(2)-C6 fungal-type domain-containing protein</fullName>
    </recommendedName>
</protein>
<proteinExistence type="predicted"/>
<sequence length="738" mass="83797">MDPSARSRLESDVQALLAEASLAGTRNRRQLSCTPCRQRKLKCNRGRPCENCLRKNALQGCVYPDFARRGPRKPVKVKESINRLESVLLELSERNEASLGSEKGDFIPRAHHEQGEETGQQRPQDDVQRQAVVRRSTTKWDSILEDISEIKDYFEENDESLKRDIDKLQIAKSSPKVWDIIYGVKHRQDLETLLSCLPERPRVDRMVAKYFEMLAFFRPVVHPKQFQREYTNFWKNPAAVSITWLGLLFSMLQLTVQVSRQLPNDASNPALDPDDMVSTFRHCALQCLTLDDYAKGDIHLLQGMLTHLEAEYFQSLDPQANFYILTGTIVRVALMLKLHRDPRHFSNLSPFQAEMRRRLWLSIVHGDVLLSFQMGLPSMILHRQVDTTLPRNLREDDFDEDTKLLPQSRPVDNTTHVAFYLAKVPVIEAFGQIASHLQDVHPSPGAVQALDAQLRTARSSVPEYYQIRPIEDSLIDPAFALMCRFAIDQICLTGFCILHRKGLVAARFDQNFKQSRQACVDAAMKMLEYQHVRHRESKPGGRLSGVGATMLSFTKNDWLLAAMLICLDVHLSATNKQTNVSDDESIWGRDRREEMLKALERSYYIWREYSEESVEALKASEALAAMLAKIRPEFGISTKYGLTRTTATTTPVNCQSQSTLNSATACTATQNDAAETSGLGLQVPDMFSEPGDIDWDELDRFFISTGAMPSTIDNDNNVAIYDSEDWLNGDVWTTVQGS</sequence>
<keyword evidence="4" id="KW-0238">DNA-binding</keyword>
<keyword evidence="9" id="KW-1185">Reference proteome</keyword>
<dbReference type="GO" id="GO:0008270">
    <property type="term" value="F:zinc ion binding"/>
    <property type="evidence" value="ECO:0007669"/>
    <property type="project" value="InterPro"/>
</dbReference>
<dbReference type="SMART" id="SM00066">
    <property type="entry name" value="GAL4"/>
    <property type="match status" value="1"/>
</dbReference>
<evidence type="ECO:0000313" key="9">
    <source>
        <dbReference type="Proteomes" id="UP000053342"/>
    </source>
</evidence>
<dbReference type="Pfam" id="PF04082">
    <property type="entry name" value="Fungal_trans"/>
    <property type="match status" value="1"/>
</dbReference>
<dbReference type="InterPro" id="IPR001138">
    <property type="entry name" value="Zn2Cys6_DnaBD"/>
</dbReference>
<dbReference type="PANTHER" id="PTHR31001:SF49">
    <property type="entry name" value="ZN(II)2CYS6 TRANSCRIPTION FACTOR (EUROFUNG)"/>
    <property type="match status" value="1"/>
</dbReference>
<comment type="subcellular location">
    <subcellularLocation>
        <location evidence="1">Nucleus</location>
    </subcellularLocation>
</comment>
<gene>
    <name evidence="8" type="ORF">PV06_00711</name>
</gene>
<dbReference type="InterPro" id="IPR036864">
    <property type="entry name" value="Zn2-C6_fun-type_DNA-bd_sf"/>
</dbReference>
<evidence type="ECO:0000256" key="2">
    <source>
        <dbReference type="ARBA" id="ARBA00022723"/>
    </source>
</evidence>
<organism evidence="8 9">
    <name type="scientific">Exophiala oligosperma</name>
    <dbReference type="NCBI Taxonomy" id="215243"/>
    <lineage>
        <taxon>Eukaryota</taxon>
        <taxon>Fungi</taxon>
        <taxon>Dikarya</taxon>
        <taxon>Ascomycota</taxon>
        <taxon>Pezizomycotina</taxon>
        <taxon>Eurotiomycetes</taxon>
        <taxon>Chaetothyriomycetidae</taxon>
        <taxon>Chaetothyriales</taxon>
        <taxon>Herpotrichiellaceae</taxon>
        <taxon>Exophiala</taxon>
    </lineage>
</organism>
<dbReference type="OrthoDB" id="5431381at2759"/>
<evidence type="ECO:0000259" key="7">
    <source>
        <dbReference type="PROSITE" id="PS50048"/>
    </source>
</evidence>
<keyword evidence="3" id="KW-0805">Transcription regulation</keyword>
<name>A0A0D2B781_9EURO</name>
<dbReference type="Gene3D" id="4.10.240.10">
    <property type="entry name" value="Zn(2)-C6 fungal-type DNA-binding domain"/>
    <property type="match status" value="1"/>
</dbReference>
<dbReference type="EMBL" id="KN847332">
    <property type="protein sequence ID" value="KIW48091.1"/>
    <property type="molecule type" value="Genomic_DNA"/>
</dbReference>
<evidence type="ECO:0000313" key="8">
    <source>
        <dbReference type="EMBL" id="KIW48091.1"/>
    </source>
</evidence>
<dbReference type="GO" id="GO:0000981">
    <property type="term" value="F:DNA-binding transcription factor activity, RNA polymerase II-specific"/>
    <property type="evidence" value="ECO:0007669"/>
    <property type="project" value="InterPro"/>
</dbReference>
<dbReference type="SUPFAM" id="SSF57701">
    <property type="entry name" value="Zn2/Cys6 DNA-binding domain"/>
    <property type="match status" value="1"/>
</dbReference>
<dbReference type="HOGENOM" id="CLU_007426_3_1_1"/>
<evidence type="ECO:0000256" key="5">
    <source>
        <dbReference type="ARBA" id="ARBA00023163"/>
    </source>
</evidence>
<feature type="domain" description="Zn(2)-C6 fungal-type" evidence="7">
    <location>
        <begin position="32"/>
        <end position="63"/>
    </location>
</feature>
<dbReference type="InterPro" id="IPR050613">
    <property type="entry name" value="Sec_Metabolite_Reg"/>
</dbReference>
<dbReference type="STRING" id="215243.A0A0D2B781"/>
<keyword evidence="2" id="KW-0479">Metal-binding</keyword>
<dbReference type="InterPro" id="IPR007219">
    <property type="entry name" value="XnlR_reg_dom"/>
</dbReference>